<dbReference type="Proteomes" id="UP000316770">
    <property type="component" value="Chromosome"/>
</dbReference>
<feature type="region of interest" description="Disordered" evidence="1">
    <location>
        <begin position="615"/>
        <end position="649"/>
    </location>
</feature>
<feature type="compositionally biased region" description="Gly residues" evidence="1">
    <location>
        <begin position="623"/>
        <end position="649"/>
    </location>
</feature>
<feature type="compositionally biased region" description="Basic and acidic residues" evidence="1">
    <location>
        <begin position="566"/>
        <end position="575"/>
    </location>
</feature>
<evidence type="ECO:0000256" key="1">
    <source>
        <dbReference type="SAM" id="MobiDB-lite"/>
    </source>
</evidence>
<evidence type="ECO:0000313" key="4">
    <source>
        <dbReference type="Proteomes" id="UP000316770"/>
    </source>
</evidence>
<feature type="compositionally biased region" description="Basic and acidic residues" evidence="1">
    <location>
        <begin position="428"/>
        <end position="460"/>
    </location>
</feature>
<dbReference type="RefSeq" id="WP_145290859.1">
    <property type="nucleotide sequence ID" value="NZ_CP036318.1"/>
</dbReference>
<name>A0A518J249_9BACT</name>
<keyword evidence="4" id="KW-1185">Reference proteome</keyword>
<feature type="domain" description="DUF4340" evidence="2">
    <location>
        <begin position="81"/>
        <end position="292"/>
    </location>
</feature>
<gene>
    <name evidence="3" type="ORF">Mal33_54420</name>
</gene>
<sequence length="649" mass="70872">MTESGKTGVFWLVASVVVALAAIVAWPRSTETDLAGLIGKPIFEKFNDVLDVSMLKIDRFDEELGQLSSFEVTRDSKTNQWSIPSHDGYPADATEQIRDAATAFLNLEILDVASEVKDDHEKFGVLEPNATSLKVGDEGVGRLVQFENDNGDVLVNLIIGSKVKDSEDQRFVRIPTQDVTYVVKFDDTPLTTKFDSWIEDNLLDLSSFDIEKIGIRDYSIVRTLQGASMQPNFDADILLAENDTWQLEKLDVYEKGKPVAQTLADDQELDGTKLGELRSALDDLKIVDVRRKPDGLSGDLKADAGFMKNDDAVRSLIARGFYPQPTEDGKGEVFAANGELIATLKNGVEYLLRFGEIDQQSMDSPEESEDGSDEDVTGVNRYLLVTARVNEATFPEPELQAVPETWEQLHPEVEAAQPPKTDQPAEPAKSEEAEKPAADESESAPKPEAEKAEEPAKPDADADADSESDADEAEASEEEPEGCEAPSDDEEASDEAEPTLLLQDDSDDEAEEPAADAAEEKPADDAKPAAAAEAEEKPAAKPELTAEEKQEELEVAQEGIRKANQRKLDERNDQLEEARKKVRSLNERFADWYYVVPESEYRKIHLSRDELIKKKGTEPEGAAGAGAGPGVPGLPGGQGFPGIPGLPGN</sequence>
<accession>A0A518J249</accession>
<proteinExistence type="predicted"/>
<reference evidence="3 4" key="1">
    <citation type="submission" date="2019-02" db="EMBL/GenBank/DDBJ databases">
        <title>Deep-cultivation of Planctomycetes and their phenomic and genomic characterization uncovers novel biology.</title>
        <authorList>
            <person name="Wiegand S."/>
            <person name="Jogler M."/>
            <person name="Boedeker C."/>
            <person name="Pinto D."/>
            <person name="Vollmers J."/>
            <person name="Rivas-Marin E."/>
            <person name="Kohn T."/>
            <person name="Peeters S.H."/>
            <person name="Heuer A."/>
            <person name="Rast P."/>
            <person name="Oberbeckmann S."/>
            <person name="Bunk B."/>
            <person name="Jeske O."/>
            <person name="Meyerdierks A."/>
            <person name="Storesund J.E."/>
            <person name="Kallscheuer N."/>
            <person name="Luecker S."/>
            <person name="Lage O.M."/>
            <person name="Pohl T."/>
            <person name="Merkel B.J."/>
            <person name="Hornburger P."/>
            <person name="Mueller R.-W."/>
            <person name="Bruemmer F."/>
            <person name="Labrenz M."/>
            <person name="Spormann A.M."/>
            <person name="Op den Camp H."/>
            <person name="Overmann J."/>
            <person name="Amann R."/>
            <person name="Jetten M.S.M."/>
            <person name="Mascher T."/>
            <person name="Medema M.H."/>
            <person name="Devos D.P."/>
            <person name="Kaster A.-K."/>
            <person name="Ovreas L."/>
            <person name="Rohde M."/>
            <person name="Galperin M.Y."/>
            <person name="Jogler C."/>
        </authorList>
    </citation>
    <scope>NUCLEOTIDE SEQUENCE [LARGE SCALE GENOMIC DNA]</scope>
    <source>
        <strain evidence="3 4">Mal33</strain>
    </source>
</reference>
<feature type="compositionally biased region" description="Basic and acidic residues" evidence="1">
    <location>
        <begin position="518"/>
        <end position="527"/>
    </location>
</feature>
<feature type="region of interest" description="Disordered" evidence="1">
    <location>
        <begin position="415"/>
        <end position="575"/>
    </location>
</feature>
<dbReference type="EMBL" id="CP036318">
    <property type="protein sequence ID" value="QDV59407.1"/>
    <property type="molecule type" value="Genomic_DNA"/>
</dbReference>
<protein>
    <recommendedName>
        <fullName evidence="2">DUF4340 domain-containing protein</fullName>
    </recommendedName>
</protein>
<organism evidence="3 4">
    <name type="scientific">Rosistilla oblonga</name>
    <dbReference type="NCBI Taxonomy" id="2527990"/>
    <lineage>
        <taxon>Bacteria</taxon>
        <taxon>Pseudomonadati</taxon>
        <taxon>Planctomycetota</taxon>
        <taxon>Planctomycetia</taxon>
        <taxon>Pirellulales</taxon>
        <taxon>Pirellulaceae</taxon>
        <taxon>Rosistilla</taxon>
    </lineage>
</organism>
<feature type="compositionally biased region" description="Basic and acidic residues" evidence="1">
    <location>
        <begin position="534"/>
        <end position="548"/>
    </location>
</feature>
<dbReference type="AlphaFoldDB" id="A0A518J249"/>
<evidence type="ECO:0000313" key="3">
    <source>
        <dbReference type="EMBL" id="QDV59407.1"/>
    </source>
</evidence>
<evidence type="ECO:0000259" key="2">
    <source>
        <dbReference type="Pfam" id="PF14238"/>
    </source>
</evidence>
<feature type="compositionally biased region" description="Acidic residues" evidence="1">
    <location>
        <begin position="461"/>
        <end position="497"/>
    </location>
</feature>
<dbReference type="InterPro" id="IPR025641">
    <property type="entry name" value="DUF4340"/>
</dbReference>
<feature type="compositionally biased region" description="Acidic residues" evidence="1">
    <location>
        <begin position="504"/>
        <end position="514"/>
    </location>
</feature>
<dbReference type="Pfam" id="PF14238">
    <property type="entry name" value="DUF4340"/>
    <property type="match status" value="1"/>
</dbReference>